<evidence type="ECO:0000313" key="1">
    <source>
        <dbReference type="EMBL" id="ADW69492.1"/>
    </source>
</evidence>
<evidence type="ECO:0000313" key="2">
    <source>
        <dbReference type="Proteomes" id="UP000000343"/>
    </source>
</evidence>
<dbReference type="KEGG" id="acm:AciX9_2457"/>
<dbReference type="STRING" id="1198114.AciX9_2457"/>
<dbReference type="Proteomes" id="UP000000343">
    <property type="component" value="Chromosome"/>
</dbReference>
<dbReference type="PaxDb" id="1198114-AciX9_2457"/>
<dbReference type="AlphaFoldDB" id="E8X5E5"/>
<proteinExistence type="predicted"/>
<gene>
    <name evidence="1" type="ordered locus">AciX9_2457</name>
</gene>
<accession>E8X5E5</accession>
<organism evidence="2">
    <name type="scientific">Granulicella tundricola (strain ATCC BAA-1859 / DSM 23138 / MP5ACTX9)</name>
    <dbReference type="NCBI Taxonomy" id="1198114"/>
    <lineage>
        <taxon>Bacteria</taxon>
        <taxon>Pseudomonadati</taxon>
        <taxon>Acidobacteriota</taxon>
        <taxon>Terriglobia</taxon>
        <taxon>Terriglobales</taxon>
        <taxon>Acidobacteriaceae</taxon>
        <taxon>Granulicella</taxon>
    </lineage>
</organism>
<dbReference type="RefSeq" id="WP_013580808.1">
    <property type="nucleotide sequence ID" value="NC_015064.1"/>
</dbReference>
<protein>
    <submittedName>
        <fullName evidence="1">Uncharacterized protein</fullName>
    </submittedName>
</protein>
<reference evidence="2" key="1">
    <citation type="submission" date="2011-01" db="EMBL/GenBank/DDBJ databases">
        <title>Complete sequence of chromosome of Acidobacterium sp. MP5ACTX9.</title>
        <authorList>
            <consortium name="US DOE Joint Genome Institute"/>
            <person name="Lucas S."/>
            <person name="Copeland A."/>
            <person name="Lapidus A."/>
            <person name="Cheng J.-F."/>
            <person name="Goodwin L."/>
            <person name="Pitluck S."/>
            <person name="Teshima H."/>
            <person name="Detter J.C."/>
            <person name="Han C."/>
            <person name="Tapia R."/>
            <person name="Land M."/>
            <person name="Hauser L."/>
            <person name="Kyrpides N."/>
            <person name="Ivanova N."/>
            <person name="Ovchinnikova G."/>
            <person name="Pagani I."/>
            <person name="Rawat S.R."/>
            <person name="Mannisto M."/>
            <person name="Haggblom M.M."/>
            <person name="Woyke T."/>
        </authorList>
    </citation>
    <scope>NUCLEOTIDE SEQUENCE [LARGE SCALE GENOMIC DNA]</scope>
    <source>
        <strain evidence="2">MP5ACTX9</strain>
    </source>
</reference>
<name>E8X5E5_GRATM</name>
<sequence>MISRRAQRAQWASRLRGQASVNTALNLRVGRVVFDGISRGSARRIVDGLEAYLGDALHESLSSGQQASWPRTQKLAELRGAIPRGLRERERGEHLARTIAELLEEVRR</sequence>
<dbReference type="HOGENOM" id="CLU_2193256_0_0_0"/>
<dbReference type="EMBL" id="CP002480">
    <property type="protein sequence ID" value="ADW69492.1"/>
    <property type="molecule type" value="Genomic_DNA"/>
</dbReference>
<keyword evidence="2" id="KW-1185">Reference proteome</keyword>